<evidence type="ECO:0000256" key="1">
    <source>
        <dbReference type="ARBA" id="ARBA00000707"/>
    </source>
</evidence>
<keyword evidence="3" id="KW-0645">Protease</keyword>
<dbReference type="InterPro" id="IPR051346">
    <property type="entry name" value="OTU_Deubiquitinase"/>
</dbReference>
<evidence type="ECO:0000313" key="8">
    <source>
        <dbReference type="Proteomes" id="UP000037696"/>
    </source>
</evidence>
<dbReference type="AlphaFoldDB" id="A0A0M9WI53"/>
<evidence type="ECO:0000313" key="7">
    <source>
        <dbReference type="EMBL" id="KOS45762.1"/>
    </source>
</evidence>
<dbReference type="GO" id="GO:0006508">
    <property type="term" value="P:proteolysis"/>
    <property type="evidence" value="ECO:0007669"/>
    <property type="project" value="UniProtKB-KW"/>
</dbReference>
<organism evidence="7 8">
    <name type="scientific">Penicillium nordicum</name>
    <dbReference type="NCBI Taxonomy" id="229535"/>
    <lineage>
        <taxon>Eukaryota</taxon>
        <taxon>Fungi</taxon>
        <taxon>Dikarya</taxon>
        <taxon>Ascomycota</taxon>
        <taxon>Pezizomycotina</taxon>
        <taxon>Eurotiomycetes</taxon>
        <taxon>Eurotiomycetidae</taxon>
        <taxon>Eurotiales</taxon>
        <taxon>Aspergillaceae</taxon>
        <taxon>Penicillium</taxon>
    </lineage>
</organism>
<dbReference type="GO" id="GO:0004843">
    <property type="term" value="F:cysteine-type deubiquitinase activity"/>
    <property type="evidence" value="ECO:0007669"/>
    <property type="project" value="UniProtKB-EC"/>
</dbReference>
<proteinExistence type="predicted"/>
<evidence type="ECO:0000256" key="2">
    <source>
        <dbReference type="ARBA" id="ARBA00012759"/>
    </source>
</evidence>
<keyword evidence="5" id="KW-0378">Hydrolase</keyword>
<dbReference type="STRING" id="229535.A0A0M9WI53"/>
<evidence type="ECO:0000256" key="6">
    <source>
        <dbReference type="ARBA" id="ARBA00022807"/>
    </source>
</evidence>
<reference evidence="7 8" key="1">
    <citation type="submission" date="2015-08" db="EMBL/GenBank/DDBJ databases">
        <title>Genome sequencing of Penicillium nordicum.</title>
        <authorList>
            <person name="Nguyen H.D."/>
            <person name="Seifert K.A."/>
        </authorList>
    </citation>
    <scope>NUCLEOTIDE SEQUENCE [LARGE SCALE GENOMIC DNA]</scope>
    <source>
        <strain evidence="7 8">DAOMC 185683</strain>
    </source>
</reference>
<evidence type="ECO:0000256" key="3">
    <source>
        <dbReference type="ARBA" id="ARBA00022670"/>
    </source>
</evidence>
<dbReference type="PANTHER" id="PTHR13367">
    <property type="entry name" value="UBIQUITIN THIOESTERASE"/>
    <property type="match status" value="1"/>
</dbReference>
<dbReference type="EMBL" id="LHQQ01000039">
    <property type="protein sequence ID" value="KOS45762.1"/>
    <property type="molecule type" value="Genomic_DNA"/>
</dbReference>
<dbReference type="PANTHER" id="PTHR13367:SF33">
    <property type="entry name" value="P-LOOP CONTAINING NUCLEOSIDE TRIPHOSPHATE HYDROLASE PROTEIN"/>
    <property type="match status" value="1"/>
</dbReference>
<keyword evidence="6" id="KW-0788">Thiol protease</keyword>
<name>A0A0M9WI53_9EURO</name>
<accession>A0A0M9WI53</accession>
<evidence type="ECO:0000256" key="5">
    <source>
        <dbReference type="ARBA" id="ARBA00022801"/>
    </source>
</evidence>
<keyword evidence="4" id="KW-0833">Ubl conjugation pathway</keyword>
<sequence length="315" mass="35792">MTPEGDVEAAIFFNDSDEVMVIDREGHVDALLSSSFRQRMGACLVFLDQQHSRGIDLKLPPTTRAAITLGPRLTKDRLVQACNRLRGLEKCQSLLFLIPPEVSHNMRFVLGISSDRDFTSADVLKWSMIQTCQTLDNLRPLWANQGLQYHKKTRLWDLLVEQRIPAKETVSSMQEPEARTLSQLYAPWNEDKEITSTYNMAEGDLNNGEVQVLLKTLQSTAGQVETSAYLHEEQEREIACEVEREQQVYRPPSYTPNKHKLHDDIRHFAKFGEFPGNQTSKAVTLAFHGLANTSAEKFYHPNPLGSGLYWTSTKL</sequence>
<dbReference type="OrthoDB" id="4272253at2759"/>
<comment type="caution">
    <text evidence="7">The sequence shown here is derived from an EMBL/GenBank/DDBJ whole genome shotgun (WGS) entry which is preliminary data.</text>
</comment>
<dbReference type="Proteomes" id="UP000037696">
    <property type="component" value="Unassembled WGS sequence"/>
</dbReference>
<protein>
    <recommendedName>
        <fullName evidence="2">ubiquitinyl hydrolase 1</fullName>
        <ecNumber evidence="2">3.4.19.12</ecNumber>
    </recommendedName>
</protein>
<comment type="catalytic activity">
    <reaction evidence="1">
        <text>Thiol-dependent hydrolysis of ester, thioester, amide, peptide and isopeptide bonds formed by the C-terminal Gly of ubiquitin (a 76-residue protein attached to proteins as an intracellular targeting signal).</text>
        <dbReference type="EC" id="3.4.19.12"/>
    </reaction>
</comment>
<gene>
    <name evidence="7" type="ORF">ACN38_g3322</name>
</gene>
<dbReference type="EC" id="3.4.19.12" evidence="2"/>
<keyword evidence="8" id="KW-1185">Reference proteome</keyword>
<evidence type="ECO:0000256" key="4">
    <source>
        <dbReference type="ARBA" id="ARBA00022786"/>
    </source>
</evidence>